<dbReference type="Pfam" id="PF13174">
    <property type="entry name" value="TPR_6"/>
    <property type="match status" value="2"/>
</dbReference>
<feature type="repeat" description="TPR" evidence="1">
    <location>
        <begin position="279"/>
        <end position="312"/>
    </location>
</feature>
<evidence type="ECO:0000313" key="3">
    <source>
        <dbReference type="EMBL" id="MDT0295337.1"/>
    </source>
</evidence>
<dbReference type="Pfam" id="PF13181">
    <property type="entry name" value="TPR_8"/>
    <property type="match status" value="1"/>
</dbReference>
<dbReference type="EMBL" id="JAVRBG010000012">
    <property type="protein sequence ID" value="MDT0295337.1"/>
    <property type="molecule type" value="Genomic_DNA"/>
</dbReference>
<evidence type="ECO:0000313" key="4">
    <source>
        <dbReference type="Proteomes" id="UP001182991"/>
    </source>
</evidence>
<feature type="repeat" description="TPR" evidence="1">
    <location>
        <begin position="314"/>
        <end position="347"/>
    </location>
</feature>
<reference evidence="4" key="1">
    <citation type="submission" date="2023-07" db="EMBL/GenBank/DDBJ databases">
        <title>Isolating and identifying novel microbial strains from the Mariana Trench.</title>
        <authorList>
            <person name="Fu H."/>
        </authorList>
    </citation>
    <scope>NUCLEOTIDE SEQUENCE [LARGE SCALE GENOMIC DNA]</scope>
    <source>
        <strain evidence="4">T-y2</strain>
    </source>
</reference>
<evidence type="ECO:0000256" key="1">
    <source>
        <dbReference type="PROSITE-ProRule" id="PRU00339"/>
    </source>
</evidence>
<dbReference type="Pfam" id="PF12895">
    <property type="entry name" value="ANAPC3"/>
    <property type="match status" value="1"/>
</dbReference>
<dbReference type="PANTHER" id="PTHR12558">
    <property type="entry name" value="CELL DIVISION CYCLE 16,23,27"/>
    <property type="match status" value="1"/>
</dbReference>
<sequence length="1007" mass="115770">MLKKISLCLALTASVSVPVFSQQTAIYTNDFAEYNRAMVLFENNQYKAAQTLFQKVQEEVSSQELKADCAYYIAICAVRLNQSNADSLMEDFVSEYPTSTKRNSAYINVANYYFTNGDYNRARLWYEKVDASSLSRAEAQEFNFNNGYAYFKAGRKDEAKTYFNRVRDSKEYGSQAKYYLGFIAYEGDDYQEANDMFDEVKGDGRLDKSLSYFQSDMNFKLGKFEKAIELGKAQLNRSNRMERSQLNKIIGESYFNLEQYDQAIPYLKEYQGDRGKWNNTDYYQLGYAYYQQGEFQNAINEFNKIIDGQNHVAQNAYYHLAESYVELDQKQQALNAFKNASEMDFDKKIQEDAALNYAKLSYEIGNNYKSIPEVLNDFLEKYPNNSATTEIEKLLIDSYITSKNYQKALSILEGSNKYNDKLVYQKVAYYRGTELYNEGNYSAALVHFNKSLKERNDAVFTAKATYWKAESDYNLENYQSALIGYKEFMGMAAAKQTNEFKSIEYNIAYAYFKKKEYANAVSHFKAYAEKGDIPLTQKNDAYLRLGDSYFVTSDYWPAMEAYNKSIGLKGIDSDYAYFQKAISYGFVNRNESKIKDLESFISKYPKSIYKDDALYELGNTYVAEENSAAALKAYARLQNEEASSSFVSRSLLKQGLIYYNDNQGDKALSKFKKVVSDFPNTDESVQAVKTARVIYVDLGRTDEYAAWVKNLDFVEVADSDIDNATYEAAEQQFIENNTNPAIKGFEKYLQQFPNGLHANSAHFYLAQLQYKTDKKAEAAPHYEYVTQQSRSEFTEQALARLSQIYLEQKDNQKAIPVLKRLETEADFPQNIIFAQSNLMKSYFQQEDYAQTIVYAERVLQNGKIENNVKSDAQVFIARSAIKTGDENRAKSAYQEVQKIAKGELAAEAQYYEAYFLRKETKFKESNASVQVLAKDFSGYKKYGAKGLVVMAKNFYDLNDAYQATYILENVINNFEAYPDAVKEAEAELIRIKTEEAKTNSSVETQQN</sequence>
<dbReference type="PROSITE" id="PS50005">
    <property type="entry name" value="TPR"/>
    <property type="match status" value="4"/>
</dbReference>
<name>A0ABU2KKS5_9FLAO</name>
<protein>
    <submittedName>
        <fullName evidence="3">Tetratricopeptide repeat protein</fullName>
    </submittedName>
</protein>
<organism evidence="3 4">
    <name type="scientific">Mesonia ostreae</name>
    <dbReference type="NCBI Taxonomy" id="861110"/>
    <lineage>
        <taxon>Bacteria</taxon>
        <taxon>Pseudomonadati</taxon>
        <taxon>Bacteroidota</taxon>
        <taxon>Flavobacteriia</taxon>
        <taxon>Flavobacteriales</taxon>
        <taxon>Flavobacteriaceae</taxon>
        <taxon>Mesonia</taxon>
    </lineage>
</organism>
<proteinExistence type="predicted"/>
<dbReference type="RefSeq" id="WP_311402275.1">
    <property type="nucleotide sequence ID" value="NZ_JAVRBG010000012.1"/>
</dbReference>
<dbReference type="SUPFAM" id="SSF81901">
    <property type="entry name" value="HCP-like"/>
    <property type="match status" value="1"/>
</dbReference>
<feature type="chain" id="PRO_5045608400" evidence="2">
    <location>
        <begin position="22"/>
        <end position="1007"/>
    </location>
</feature>
<keyword evidence="2" id="KW-0732">Signal</keyword>
<accession>A0ABU2KKS5</accession>
<evidence type="ECO:0000256" key="2">
    <source>
        <dbReference type="SAM" id="SignalP"/>
    </source>
</evidence>
<dbReference type="SUPFAM" id="SSF48452">
    <property type="entry name" value="TPR-like"/>
    <property type="match status" value="5"/>
</dbReference>
<keyword evidence="4" id="KW-1185">Reference proteome</keyword>
<dbReference type="Gene3D" id="1.25.40.10">
    <property type="entry name" value="Tetratricopeptide repeat domain"/>
    <property type="match status" value="8"/>
</dbReference>
<dbReference type="PANTHER" id="PTHR12558:SF13">
    <property type="entry name" value="CELL DIVISION CYCLE PROTEIN 27 HOMOLOG"/>
    <property type="match status" value="1"/>
</dbReference>
<dbReference type="Proteomes" id="UP001182991">
    <property type="component" value="Unassembled WGS sequence"/>
</dbReference>
<feature type="signal peptide" evidence="2">
    <location>
        <begin position="1"/>
        <end position="21"/>
    </location>
</feature>
<comment type="caution">
    <text evidence="3">The sequence shown here is derived from an EMBL/GenBank/DDBJ whole genome shotgun (WGS) entry which is preliminary data.</text>
</comment>
<dbReference type="SMART" id="SM00028">
    <property type="entry name" value="TPR"/>
    <property type="match status" value="13"/>
</dbReference>
<keyword evidence="1" id="KW-0802">TPR repeat</keyword>
<dbReference type="InterPro" id="IPR019734">
    <property type="entry name" value="TPR_rpt"/>
</dbReference>
<feature type="repeat" description="TPR" evidence="1">
    <location>
        <begin position="648"/>
        <end position="681"/>
    </location>
</feature>
<feature type="repeat" description="TPR" evidence="1">
    <location>
        <begin position="539"/>
        <end position="572"/>
    </location>
</feature>
<dbReference type="Pfam" id="PF13432">
    <property type="entry name" value="TPR_16"/>
    <property type="match status" value="1"/>
</dbReference>
<gene>
    <name evidence="3" type="ORF">RLT85_11925</name>
</gene>
<dbReference type="InterPro" id="IPR011990">
    <property type="entry name" value="TPR-like_helical_dom_sf"/>
</dbReference>